<feature type="compositionally biased region" description="Polar residues" evidence="1">
    <location>
        <begin position="1"/>
        <end position="23"/>
    </location>
</feature>
<feature type="region of interest" description="Disordered" evidence="1">
    <location>
        <begin position="1"/>
        <end position="24"/>
    </location>
</feature>
<proteinExistence type="predicted"/>
<gene>
    <name evidence="2" type="ORF">ACJDUH_03750</name>
</gene>
<dbReference type="EMBL" id="JBJHZY010000001">
    <property type="protein sequence ID" value="MFL0267208.1"/>
    <property type="molecule type" value="Genomic_DNA"/>
</dbReference>
<evidence type="ECO:0000313" key="3">
    <source>
        <dbReference type="Proteomes" id="UP001623661"/>
    </source>
</evidence>
<comment type="caution">
    <text evidence="2">The sequence shown here is derived from an EMBL/GenBank/DDBJ whole genome shotgun (WGS) entry which is preliminary data.</text>
</comment>
<dbReference type="RefSeq" id="WP_406763816.1">
    <property type="nucleotide sequence ID" value="NZ_JBJHZY010000001.1"/>
</dbReference>
<evidence type="ECO:0000313" key="2">
    <source>
        <dbReference type="EMBL" id="MFL0267208.1"/>
    </source>
</evidence>
<name>A0ABW8TNW0_9CLOT</name>
<dbReference type="Proteomes" id="UP001623661">
    <property type="component" value="Unassembled WGS sequence"/>
</dbReference>
<accession>A0ABW8TNW0</accession>
<keyword evidence="3" id="KW-1185">Reference proteome</keyword>
<organism evidence="2 3">
    <name type="scientific">Candidatus Clostridium radicumherbarum</name>
    <dbReference type="NCBI Taxonomy" id="3381662"/>
    <lineage>
        <taxon>Bacteria</taxon>
        <taxon>Bacillati</taxon>
        <taxon>Bacillota</taxon>
        <taxon>Clostridia</taxon>
        <taxon>Eubacteriales</taxon>
        <taxon>Clostridiaceae</taxon>
        <taxon>Clostridium</taxon>
    </lineage>
</organism>
<evidence type="ECO:0000256" key="1">
    <source>
        <dbReference type="SAM" id="MobiDB-lite"/>
    </source>
</evidence>
<protein>
    <submittedName>
        <fullName evidence="2">Uncharacterized protein</fullName>
    </submittedName>
</protein>
<sequence length="110" mass="13458">MYYRNNNEQDYSNNESGIITTENLDADRRKHTDKYYMEMPYMMAPMSYCPSMETCPMKNSCPMMGELNMMSQMDPVDPDPRFGRRFHHFHHHFHHHFFHPFFPHFHHHGF</sequence>
<reference evidence="2 3" key="1">
    <citation type="submission" date="2024-11" db="EMBL/GenBank/DDBJ databases">
        <authorList>
            <person name="Heng Y.C."/>
            <person name="Lim A.C.H."/>
            <person name="Lee J.K.Y."/>
            <person name="Kittelmann S."/>
        </authorList>
    </citation>
    <scope>NUCLEOTIDE SEQUENCE [LARGE SCALE GENOMIC DNA]</scope>
    <source>
        <strain evidence="2 3">WILCCON 0202</strain>
    </source>
</reference>